<gene>
    <name evidence="11" type="primary">ATPsynF</name>
    <name evidence="11" type="ORF">TNCT_283621</name>
</gene>
<sequence>MVFGLFKNIGRLPAEYNERVHGPYDPSVFYGKKDTPLAEVKVGEVGSWLARRNKSPSAMIAAMSRAYWRWQFKYAQPKKAGLVPYTQTVLAVIAIFYFINYEHIKYHKHYKHHW</sequence>
<dbReference type="EMBL" id="BMAO01034785">
    <property type="protein sequence ID" value="GFQ98880.1"/>
    <property type="molecule type" value="Genomic_DNA"/>
</dbReference>
<dbReference type="GO" id="GO:0046933">
    <property type="term" value="F:proton-transporting ATP synthase activity, rotational mechanism"/>
    <property type="evidence" value="ECO:0007669"/>
    <property type="project" value="TreeGrafter"/>
</dbReference>
<dbReference type="OrthoDB" id="8921675at2759"/>
<dbReference type="PANTHER" id="PTHR13080:SF20">
    <property type="entry name" value="ATP SYNTHASE SUBUNIT F, MITOCHONDRIAL-RELATED"/>
    <property type="match status" value="1"/>
</dbReference>
<dbReference type="GO" id="GO:0045259">
    <property type="term" value="C:proton-transporting ATP synthase complex"/>
    <property type="evidence" value="ECO:0007669"/>
    <property type="project" value="UniProtKB-KW"/>
</dbReference>
<accession>A0A8X6JAF6</accession>
<feature type="transmembrane region" description="Helical" evidence="10">
    <location>
        <begin position="82"/>
        <end position="101"/>
    </location>
</feature>
<dbReference type="Proteomes" id="UP000887116">
    <property type="component" value="Unassembled WGS sequence"/>
</dbReference>
<evidence type="ECO:0000256" key="7">
    <source>
        <dbReference type="ARBA" id="ARBA00023128"/>
    </source>
</evidence>
<evidence type="ECO:0000256" key="4">
    <source>
        <dbReference type="ARBA" id="ARBA00022547"/>
    </source>
</evidence>
<dbReference type="PANTHER" id="PTHR13080">
    <property type="entry name" value="ATP SYNTHASE F CHAIN, MITOCHONDRIAL-RELATED"/>
    <property type="match status" value="1"/>
</dbReference>
<proteinExistence type="inferred from homology"/>
<evidence type="ECO:0000256" key="1">
    <source>
        <dbReference type="ARBA" id="ARBA00004325"/>
    </source>
</evidence>
<dbReference type="Pfam" id="PF10206">
    <property type="entry name" value="WRW"/>
    <property type="match status" value="1"/>
</dbReference>
<keyword evidence="12" id="KW-1185">Reference proteome</keyword>
<reference evidence="11" key="1">
    <citation type="submission" date="2020-07" db="EMBL/GenBank/DDBJ databases">
        <title>Multicomponent nature underlies the extraordinary mechanical properties of spider dragline silk.</title>
        <authorList>
            <person name="Kono N."/>
            <person name="Nakamura H."/>
            <person name="Mori M."/>
            <person name="Yoshida Y."/>
            <person name="Ohtoshi R."/>
            <person name="Malay A.D."/>
            <person name="Moran D.A.P."/>
            <person name="Tomita M."/>
            <person name="Numata K."/>
            <person name="Arakawa K."/>
        </authorList>
    </citation>
    <scope>NUCLEOTIDE SEQUENCE</scope>
</reference>
<evidence type="ECO:0000256" key="6">
    <source>
        <dbReference type="ARBA" id="ARBA00023065"/>
    </source>
</evidence>
<evidence type="ECO:0000256" key="8">
    <source>
        <dbReference type="ARBA" id="ARBA00023136"/>
    </source>
</evidence>
<keyword evidence="10" id="KW-1133">Transmembrane helix</keyword>
<keyword evidence="4" id="KW-0138">CF(0)</keyword>
<evidence type="ECO:0000256" key="10">
    <source>
        <dbReference type="SAM" id="Phobius"/>
    </source>
</evidence>
<comment type="similarity">
    <text evidence="2">Belongs to the ATPase F chain family.</text>
</comment>
<keyword evidence="5" id="KW-0375">Hydrogen ion transport</keyword>
<keyword evidence="10" id="KW-0812">Transmembrane</keyword>
<dbReference type="AlphaFoldDB" id="A0A8X6JAF6"/>
<dbReference type="GO" id="GO:0031966">
    <property type="term" value="C:mitochondrial membrane"/>
    <property type="evidence" value="ECO:0007669"/>
    <property type="project" value="UniProtKB-SubCell"/>
</dbReference>
<organism evidence="11 12">
    <name type="scientific">Trichonephila clavata</name>
    <name type="common">Joro spider</name>
    <name type="synonym">Nephila clavata</name>
    <dbReference type="NCBI Taxonomy" id="2740835"/>
    <lineage>
        <taxon>Eukaryota</taxon>
        <taxon>Metazoa</taxon>
        <taxon>Ecdysozoa</taxon>
        <taxon>Arthropoda</taxon>
        <taxon>Chelicerata</taxon>
        <taxon>Arachnida</taxon>
        <taxon>Araneae</taxon>
        <taxon>Araneomorphae</taxon>
        <taxon>Entelegynae</taxon>
        <taxon>Araneoidea</taxon>
        <taxon>Nephilidae</taxon>
        <taxon>Trichonephila</taxon>
    </lineage>
</organism>
<keyword evidence="8 10" id="KW-0472">Membrane</keyword>
<evidence type="ECO:0000256" key="3">
    <source>
        <dbReference type="ARBA" id="ARBA00022448"/>
    </source>
</evidence>
<comment type="subcellular location">
    <subcellularLocation>
        <location evidence="1">Mitochondrion membrane</location>
    </subcellularLocation>
</comment>
<keyword evidence="9" id="KW-0066">ATP synthesis</keyword>
<evidence type="ECO:0000256" key="5">
    <source>
        <dbReference type="ARBA" id="ARBA00022781"/>
    </source>
</evidence>
<name>A0A8X6JAF6_TRICU</name>
<evidence type="ECO:0000256" key="2">
    <source>
        <dbReference type="ARBA" id="ARBA00005895"/>
    </source>
</evidence>
<keyword evidence="7" id="KW-0496">Mitochondrion</keyword>
<protein>
    <submittedName>
        <fullName evidence="11">Putative ATP synthase subunit f, mitochondrial</fullName>
    </submittedName>
</protein>
<dbReference type="GO" id="GO:0042776">
    <property type="term" value="P:proton motive force-driven mitochondrial ATP synthesis"/>
    <property type="evidence" value="ECO:0007669"/>
    <property type="project" value="TreeGrafter"/>
</dbReference>
<evidence type="ECO:0000313" key="12">
    <source>
        <dbReference type="Proteomes" id="UP000887116"/>
    </source>
</evidence>
<comment type="caution">
    <text evidence="11">The sequence shown here is derived from an EMBL/GenBank/DDBJ whole genome shotgun (WGS) entry which is preliminary data.</text>
</comment>
<evidence type="ECO:0000313" key="11">
    <source>
        <dbReference type="EMBL" id="GFQ98880.1"/>
    </source>
</evidence>
<evidence type="ECO:0000256" key="9">
    <source>
        <dbReference type="ARBA" id="ARBA00023310"/>
    </source>
</evidence>
<keyword evidence="6" id="KW-0406">Ion transport</keyword>
<dbReference type="InterPro" id="IPR019344">
    <property type="entry name" value="F1F0-ATPsyn_F_prd"/>
</dbReference>
<keyword evidence="3" id="KW-0813">Transport</keyword>